<proteinExistence type="predicted"/>
<evidence type="ECO:0000313" key="1">
    <source>
        <dbReference type="EMBL" id="NAW51055.1"/>
    </source>
</evidence>
<dbReference type="GO" id="GO:0000287">
    <property type="term" value="F:magnesium ion binding"/>
    <property type="evidence" value="ECO:0007669"/>
    <property type="project" value="TreeGrafter"/>
</dbReference>
<name>A0A845PTT8_9FLAO</name>
<dbReference type="InterPro" id="IPR023214">
    <property type="entry name" value="HAD_sf"/>
</dbReference>
<dbReference type="AlphaFoldDB" id="A0A845PTT8"/>
<protein>
    <submittedName>
        <fullName evidence="1">HAD-IB family phosphatase</fullName>
    </submittedName>
</protein>
<dbReference type="SUPFAM" id="SSF56784">
    <property type="entry name" value="HAD-like"/>
    <property type="match status" value="1"/>
</dbReference>
<keyword evidence="2" id="KW-1185">Reference proteome</keyword>
<dbReference type="Gene3D" id="3.40.50.1000">
    <property type="entry name" value="HAD superfamily/HAD-like"/>
    <property type="match status" value="1"/>
</dbReference>
<reference evidence="1 2" key="1">
    <citation type="submission" date="2019-11" db="EMBL/GenBank/DDBJ databases">
        <title>Characterization of Elizabethkingia argenteiflava sp. nov., isolated from inner surface of Soybean Pods.</title>
        <authorList>
            <person name="Mo S."/>
        </authorList>
    </citation>
    <scope>NUCLEOTIDE SEQUENCE [LARGE SCALE GENOMIC DNA]</scope>
    <source>
        <strain evidence="1 2">YB22</strain>
    </source>
</reference>
<dbReference type="PANTHER" id="PTHR43344:SF14">
    <property type="entry name" value="HAD-IB FAMILY HYDROLASE"/>
    <property type="match status" value="1"/>
</dbReference>
<dbReference type="GO" id="GO:0005737">
    <property type="term" value="C:cytoplasm"/>
    <property type="evidence" value="ECO:0007669"/>
    <property type="project" value="TreeGrafter"/>
</dbReference>
<dbReference type="Proteomes" id="UP000553459">
    <property type="component" value="Unassembled WGS sequence"/>
</dbReference>
<dbReference type="NCBIfam" id="TIGR01488">
    <property type="entry name" value="HAD-SF-IB"/>
    <property type="match status" value="1"/>
</dbReference>
<dbReference type="GO" id="GO:0006564">
    <property type="term" value="P:L-serine biosynthetic process"/>
    <property type="evidence" value="ECO:0007669"/>
    <property type="project" value="TreeGrafter"/>
</dbReference>
<evidence type="ECO:0000313" key="2">
    <source>
        <dbReference type="Proteomes" id="UP000553459"/>
    </source>
</evidence>
<dbReference type="InterPro" id="IPR050582">
    <property type="entry name" value="HAD-like_SerB"/>
</dbReference>
<dbReference type="GO" id="GO:0036424">
    <property type="term" value="F:L-phosphoserine phosphatase activity"/>
    <property type="evidence" value="ECO:0007669"/>
    <property type="project" value="TreeGrafter"/>
</dbReference>
<sequence length="194" mass="22901">MKKLYCFDFDGTITNRDTMFLFLKFYNPQRYYLQFIRHIPLFMMMKMNFVNAERVKKSFITSVLKDETQTKLEEQAQRFLVTYKKSIIRKNALDFFKSIDHNTTAYLVTASLDIWVKPFADYFNFGCISTQAKFVNGKFAGSFVTKNCNGIEKVNRIKKEIDLSNFDKVIAFGDTEGDKPMLDWADEGYFNFFH</sequence>
<comment type="caution">
    <text evidence="1">The sequence shown here is derived from an EMBL/GenBank/DDBJ whole genome shotgun (WGS) entry which is preliminary data.</text>
</comment>
<gene>
    <name evidence="1" type="ORF">GNY06_06610</name>
</gene>
<organism evidence="1 2">
    <name type="scientific">Elizabethkingia argenteiflava</name>
    <dbReference type="NCBI Taxonomy" id="2681556"/>
    <lineage>
        <taxon>Bacteria</taxon>
        <taxon>Pseudomonadati</taxon>
        <taxon>Bacteroidota</taxon>
        <taxon>Flavobacteriia</taxon>
        <taxon>Flavobacteriales</taxon>
        <taxon>Weeksellaceae</taxon>
        <taxon>Elizabethkingia</taxon>
    </lineage>
</organism>
<dbReference type="Pfam" id="PF12710">
    <property type="entry name" value="HAD"/>
    <property type="match status" value="1"/>
</dbReference>
<dbReference type="EMBL" id="JAAABJ010000503">
    <property type="protein sequence ID" value="NAW51055.1"/>
    <property type="molecule type" value="Genomic_DNA"/>
</dbReference>
<dbReference type="InterPro" id="IPR036412">
    <property type="entry name" value="HAD-like_sf"/>
</dbReference>
<dbReference type="PANTHER" id="PTHR43344">
    <property type="entry name" value="PHOSPHOSERINE PHOSPHATASE"/>
    <property type="match status" value="1"/>
</dbReference>
<accession>A0A845PTT8</accession>
<dbReference type="RefSeq" id="WP_166519342.1">
    <property type="nucleotide sequence ID" value="NZ_JAAABJ010000503.1"/>
</dbReference>
<dbReference type="Gene3D" id="1.20.1440.100">
    <property type="entry name" value="SG protein - dephosphorylation function"/>
    <property type="match status" value="1"/>
</dbReference>